<dbReference type="Gene3D" id="3.40.50.150">
    <property type="entry name" value="Vaccinia Virus protein VP39"/>
    <property type="match status" value="1"/>
</dbReference>
<reference evidence="2" key="1">
    <citation type="submission" date="2019-11" db="EMBL/GenBank/DDBJ databases">
        <title>Genomic insights into an expanded diversity of filamentous marine cyanobacteria reveals the extraordinary biosynthetic potential of Moorea and Okeania.</title>
        <authorList>
            <person name="Ferreira Leao T."/>
            <person name="Wang M."/>
            <person name="Moss N."/>
            <person name="Da Silva R."/>
            <person name="Sanders J."/>
            <person name="Nurk S."/>
            <person name="Gurevich A."/>
            <person name="Humphrey G."/>
            <person name="Reher R."/>
            <person name="Zhu Q."/>
            <person name="Belda-Ferre P."/>
            <person name="Glukhov E."/>
            <person name="Rex R."/>
            <person name="Dorrestein P.C."/>
            <person name="Knight R."/>
            <person name="Pevzner P."/>
            <person name="Gerwick W.H."/>
            <person name="Gerwick L."/>
        </authorList>
    </citation>
    <scope>NUCLEOTIDE SEQUENCE</scope>
    <source>
        <strain evidence="2">SIO1C4</strain>
    </source>
</reference>
<comment type="caution">
    <text evidence="2">The sequence shown here is derived from an EMBL/GenBank/DDBJ whole genome shotgun (WGS) entry which is preliminary data.</text>
</comment>
<dbReference type="InterPro" id="IPR004033">
    <property type="entry name" value="UbiE/COQ5_MeTrFase"/>
</dbReference>
<dbReference type="PANTHER" id="PTHR43591:SF99">
    <property type="entry name" value="OS06G0646000 PROTEIN"/>
    <property type="match status" value="1"/>
</dbReference>
<gene>
    <name evidence="2" type="ORF">F6J89_32580</name>
</gene>
<dbReference type="CDD" id="cd02440">
    <property type="entry name" value="AdoMet_MTases"/>
    <property type="match status" value="1"/>
</dbReference>
<dbReference type="EMBL" id="JAAHFQ010001117">
    <property type="protein sequence ID" value="NER32212.1"/>
    <property type="molecule type" value="Genomic_DNA"/>
</dbReference>
<organism evidence="2">
    <name type="scientific">Symploca sp. SIO1C4</name>
    <dbReference type="NCBI Taxonomy" id="2607765"/>
    <lineage>
        <taxon>Bacteria</taxon>
        <taxon>Bacillati</taxon>
        <taxon>Cyanobacteriota</taxon>
        <taxon>Cyanophyceae</taxon>
        <taxon>Coleofasciculales</taxon>
        <taxon>Coleofasciculaceae</taxon>
        <taxon>Symploca</taxon>
    </lineage>
</organism>
<dbReference type="InterPro" id="IPR041698">
    <property type="entry name" value="Methyltransf_25"/>
</dbReference>
<protein>
    <submittedName>
        <fullName evidence="2">Methyltransferase domain-containing protein</fullName>
    </submittedName>
</protein>
<sequence length="273" mass="30996">MTYKTNLSDYKQQVTAFFDGRTNYDNDFTYRRAIRLVELTPLTRRQQVLDVATGTGIVAIAAAEIVGSQGKVVGVDISPGMLKQAREKIEAAGIKNIKLIEADADSLNFSDESFDVILCSSSLVWLSNIPAALGNWYRWLKQGGLISFSCYSEKSFLTPILVKVCAQLYDISLPNWNEPLGTPQKCHQMLQEASFQEIEVKTEQLGKYLSLSDAKNWWQGDRVWINPRGNPLWQLSQEQLEYLKVAYDQEIESKQTAQGFWQEITTFFVTARK</sequence>
<accession>A0A6B3NPF8</accession>
<feature type="domain" description="Methyltransferase" evidence="1">
    <location>
        <begin position="48"/>
        <end position="144"/>
    </location>
</feature>
<keyword evidence="2" id="KW-0489">Methyltransferase</keyword>
<dbReference type="PANTHER" id="PTHR43591">
    <property type="entry name" value="METHYLTRANSFERASE"/>
    <property type="match status" value="1"/>
</dbReference>
<proteinExistence type="predicted"/>
<dbReference type="SUPFAM" id="SSF53335">
    <property type="entry name" value="S-adenosyl-L-methionine-dependent methyltransferases"/>
    <property type="match status" value="1"/>
</dbReference>
<dbReference type="GO" id="GO:0032259">
    <property type="term" value="P:methylation"/>
    <property type="evidence" value="ECO:0007669"/>
    <property type="project" value="UniProtKB-KW"/>
</dbReference>
<evidence type="ECO:0000259" key="1">
    <source>
        <dbReference type="Pfam" id="PF13649"/>
    </source>
</evidence>
<dbReference type="Pfam" id="PF13649">
    <property type="entry name" value="Methyltransf_25"/>
    <property type="match status" value="1"/>
</dbReference>
<dbReference type="InterPro" id="IPR029063">
    <property type="entry name" value="SAM-dependent_MTases_sf"/>
</dbReference>
<dbReference type="PROSITE" id="PS51608">
    <property type="entry name" value="SAM_MT_UBIE"/>
    <property type="match status" value="1"/>
</dbReference>
<dbReference type="GO" id="GO:0008168">
    <property type="term" value="F:methyltransferase activity"/>
    <property type="evidence" value="ECO:0007669"/>
    <property type="project" value="UniProtKB-KW"/>
</dbReference>
<name>A0A6B3NPF8_9CYAN</name>
<dbReference type="AlphaFoldDB" id="A0A6B3NPF8"/>
<evidence type="ECO:0000313" key="2">
    <source>
        <dbReference type="EMBL" id="NER32212.1"/>
    </source>
</evidence>
<keyword evidence="2" id="KW-0808">Transferase</keyword>